<dbReference type="Pfam" id="PF00239">
    <property type="entry name" value="Resolvase"/>
    <property type="match status" value="1"/>
</dbReference>
<keyword evidence="7" id="KW-1185">Reference proteome</keyword>
<gene>
    <name evidence="6" type="ORF">FNY88_04175</name>
</gene>
<dbReference type="PANTHER" id="PTHR30461">
    <property type="entry name" value="DNA-INVERTASE FROM LAMBDOID PROPHAGE"/>
    <property type="match status" value="1"/>
</dbReference>
<dbReference type="InterPro" id="IPR038109">
    <property type="entry name" value="DNA_bind_recomb_sf"/>
</dbReference>
<keyword evidence="1" id="KW-0238">DNA-binding</keyword>
<accession>A0ABY3D1D0</accession>
<evidence type="ECO:0000259" key="4">
    <source>
        <dbReference type="PROSITE" id="PS51736"/>
    </source>
</evidence>
<proteinExistence type="predicted"/>
<sequence length="497" mass="56340">MPRQPSLWFVIVSIPMRVLGRIRLSKSTEESTSLERQKELIQSWATDNGHEVVAWAEDVDVSGSVSPFDAPALGPYLQHPGDKEWDTLVAWKLDRLARNSINMHRLFGWIQDHDKQLVCISDNLDLTTWVGRMVASVIAGVAEGELEAIRERVTASKKKLRAQGRWAGGTPPYGYRVAERDNGGGYELEIDPEAYEILREIVERFINGDSANAIVEDLNRRGVTSPRDRMNGTNTGIQWSSQAVRRMLGSRTLLGWTTHEGRPVLDPEGKPILKAPPVVTNEEYEQLQATLQGRRWAKVAKDRTSPLLGVLECWHCGARMYHRRARNKASGGYYCSAGCKQYSVNDNTIHSMVEELFFEELGDFEVLEKVTVFASDVSRELEEAQETYQELASFITSTTNATARATLFQQLSTLEARINELEAQDQQEETTEYHGTGITYQQRWQELDTEQRRQLMISSGLRVRAQQLNRGTRHGPGMLQTEFIVPPDLRERLRIPA</sequence>
<evidence type="ECO:0000313" key="6">
    <source>
        <dbReference type="EMBL" id="TRX49765.1"/>
    </source>
</evidence>
<evidence type="ECO:0000256" key="3">
    <source>
        <dbReference type="SAM" id="Coils"/>
    </source>
</evidence>
<comment type="caution">
    <text evidence="6">The sequence shown here is derived from an EMBL/GenBank/DDBJ whole genome shotgun (WGS) entry which is preliminary data.</text>
</comment>
<dbReference type="EMBL" id="VKDI01000007">
    <property type="protein sequence ID" value="TRX49765.1"/>
    <property type="molecule type" value="Genomic_DNA"/>
</dbReference>
<reference evidence="6 7" key="1">
    <citation type="submission" date="2019-07" db="EMBL/GenBank/DDBJ databases">
        <title>Draft genome of C. aurimucosum strain 2299.</title>
        <authorList>
            <person name="Pacheco L.G.C."/>
            <person name="Aguiar E.R.G.R."/>
            <person name="Santos C.S."/>
            <person name="Rocha D.J.P.G."/>
            <person name="Sant'Anna L.O."/>
            <person name="Mattos-Guaraldi A.L."/>
            <person name="Santos L.S."/>
        </authorList>
    </citation>
    <scope>NUCLEOTIDE SEQUENCE [LARGE SCALE GENOMIC DNA]</scope>
    <source>
        <strain evidence="6 7">2299</strain>
    </source>
</reference>
<feature type="domain" description="Recombinase" evidence="5">
    <location>
        <begin position="172"/>
        <end position="297"/>
    </location>
</feature>
<dbReference type="SUPFAM" id="SSF53041">
    <property type="entry name" value="Resolvase-like"/>
    <property type="match status" value="1"/>
</dbReference>
<dbReference type="Proteomes" id="UP000316859">
    <property type="component" value="Unassembled WGS sequence"/>
</dbReference>
<dbReference type="SMART" id="SM00857">
    <property type="entry name" value="Resolvase"/>
    <property type="match status" value="1"/>
</dbReference>
<feature type="domain" description="Resolvase/invertase-type recombinase catalytic" evidence="4">
    <location>
        <begin position="17"/>
        <end position="164"/>
    </location>
</feature>
<protein>
    <submittedName>
        <fullName evidence="6">Recombinase family protein</fullName>
    </submittedName>
</protein>
<keyword evidence="2" id="KW-0233">DNA recombination</keyword>
<keyword evidence="3" id="KW-0175">Coiled coil</keyword>
<dbReference type="PROSITE" id="PS51737">
    <property type="entry name" value="RECOMBINASE_DNA_BIND"/>
    <property type="match status" value="1"/>
</dbReference>
<dbReference type="Gene3D" id="3.90.1750.20">
    <property type="entry name" value="Putative Large Serine Recombinase, Chain B, Domain 2"/>
    <property type="match status" value="1"/>
</dbReference>
<dbReference type="InterPro" id="IPR050639">
    <property type="entry name" value="SSR_resolvase"/>
</dbReference>
<dbReference type="Gene3D" id="3.40.50.1390">
    <property type="entry name" value="Resolvase, N-terminal catalytic domain"/>
    <property type="match status" value="1"/>
</dbReference>
<evidence type="ECO:0000259" key="5">
    <source>
        <dbReference type="PROSITE" id="PS51737"/>
    </source>
</evidence>
<dbReference type="InterPro" id="IPR006119">
    <property type="entry name" value="Resolv_N"/>
</dbReference>
<dbReference type="PANTHER" id="PTHR30461:SF2">
    <property type="entry name" value="SERINE RECOMBINASE PINE-RELATED"/>
    <property type="match status" value="1"/>
</dbReference>
<evidence type="ECO:0000256" key="2">
    <source>
        <dbReference type="ARBA" id="ARBA00023172"/>
    </source>
</evidence>
<organism evidence="6 7">
    <name type="scientific">Corynebacterium guaraldiae</name>
    <dbReference type="NCBI Taxonomy" id="3051103"/>
    <lineage>
        <taxon>Bacteria</taxon>
        <taxon>Bacillati</taxon>
        <taxon>Actinomycetota</taxon>
        <taxon>Actinomycetes</taxon>
        <taxon>Mycobacteriales</taxon>
        <taxon>Corynebacteriaceae</taxon>
        <taxon>Corynebacterium</taxon>
    </lineage>
</organism>
<dbReference type="InterPro" id="IPR011109">
    <property type="entry name" value="DNA_bind_recombinase_dom"/>
</dbReference>
<dbReference type="Pfam" id="PF07508">
    <property type="entry name" value="Recombinase"/>
    <property type="match status" value="1"/>
</dbReference>
<feature type="coiled-coil region" evidence="3">
    <location>
        <begin position="404"/>
        <end position="431"/>
    </location>
</feature>
<dbReference type="PROSITE" id="PS51736">
    <property type="entry name" value="RECOMBINASES_3"/>
    <property type="match status" value="1"/>
</dbReference>
<name>A0ABY3D1D0_9CORY</name>
<evidence type="ECO:0000313" key="7">
    <source>
        <dbReference type="Proteomes" id="UP000316859"/>
    </source>
</evidence>
<dbReference type="CDD" id="cd00338">
    <property type="entry name" value="Ser_Recombinase"/>
    <property type="match status" value="1"/>
</dbReference>
<dbReference type="InterPro" id="IPR036162">
    <property type="entry name" value="Resolvase-like_N_sf"/>
</dbReference>
<evidence type="ECO:0000256" key="1">
    <source>
        <dbReference type="ARBA" id="ARBA00023125"/>
    </source>
</evidence>